<keyword evidence="1" id="KW-0677">Repeat</keyword>
<sequence length="279" mass="31409">MGKKSFERHVKCMGITLHNAKVLDDNGPWSIVAICGLPDGRILVADNANTRVKLFDQDSKLVSHCNVYEYIYDICQINCCDVAITQEDYNTNRHELQFISLQNSKLVKTRTLRLTHVFHGVAHNRGNLYVTTRTALMIYTLRGTFLRKLYEDKGNCLKVWKCAVSPSGDRTYIVNPDHHRLITLSRDGTVFCTFTVNELESPIAVHATTSGQLLVVGINSVLQVDSEGKRTLVILATERVGAKRPQSVFYNSAKSSILIGQYNYSKLLELKVDLMKVPC</sequence>
<reference evidence="3" key="1">
    <citation type="journal article" date="2019" name="bioRxiv">
        <title>The Genome of the Zebra Mussel, Dreissena polymorpha: A Resource for Invasive Species Research.</title>
        <authorList>
            <person name="McCartney M.A."/>
            <person name="Auch B."/>
            <person name="Kono T."/>
            <person name="Mallez S."/>
            <person name="Zhang Y."/>
            <person name="Obille A."/>
            <person name="Becker A."/>
            <person name="Abrahante J.E."/>
            <person name="Garbe J."/>
            <person name="Badalamenti J.P."/>
            <person name="Herman A."/>
            <person name="Mangelson H."/>
            <person name="Liachko I."/>
            <person name="Sullivan S."/>
            <person name="Sone E.D."/>
            <person name="Koren S."/>
            <person name="Silverstein K.A.T."/>
            <person name="Beckman K.B."/>
            <person name="Gohl D.M."/>
        </authorList>
    </citation>
    <scope>NUCLEOTIDE SEQUENCE</scope>
    <source>
        <strain evidence="3">Duluth1</strain>
        <tissue evidence="3">Whole animal</tissue>
    </source>
</reference>
<protein>
    <submittedName>
        <fullName evidence="3">Uncharacterized protein</fullName>
    </submittedName>
</protein>
<accession>A0A9D4G7B6</accession>
<feature type="repeat" description="NHL" evidence="2">
    <location>
        <begin position="26"/>
        <end position="58"/>
    </location>
</feature>
<dbReference type="InterPro" id="IPR011042">
    <property type="entry name" value="6-blade_b-propeller_TolB-like"/>
</dbReference>
<dbReference type="InterPro" id="IPR001258">
    <property type="entry name" value="NHL_repeat"/>
</dbReference>
<evidence type="ECO:0000256" key="2">
    <source>
        <dbReference type="PROSITE-ProRule" id="PRU00504"/>
    </source>
</evidence>
<evidence type="ECO:0000313" key="3">
    <source>
        <dbReference type="EMBL" id="KAH3811831.1"/>
    </source>
</evidence>
<dbReference type="Gene3D" id="2.120.10.30">
    <property type="entry name" value="TolB, C-terminal domain"/>
    <property type="match status" value="1"/>
</dbReference>
<dbReference type="EMBL" id="JAIWYP010000006">
    <property type="protein sequence ID" value="KAH3811831.1"/>
    <property type="molecule type" value="Genomic_DNA"/>
</dbReference>
<name>A0A9D4G7B6_DREPO</name>
<dbReference type="PROSITE" id="PS51125">
    <property type="entry name" value="NHL"/>
    <property type="match status" value="1"/>
</dbReference>
<gene>
    <name evidence="3" type="ORF">DPMN_140246</name>
</gene>
<evidence type="ECO:0000313" key="4">
    <source>
        <dbReference type="Proteomes" id="UP000828390"/>
    </source>
</evidence>
<comment type="caution">
    <text evidence="3">The sequence shown here is derived from an EMBL/GenBank/DDBJ whole genome shotgun (WGS) entry which is preliminary data.</text>
</comment>
<dbReference type="SUPFAM" id="SSF63829">
    <property type="entry name" value="Calcium-dependent phosphotriesterase"/>
    <property type="match status" value="1"/>
</dbReference>
<dbReference type="Proteomes" id="UP000828390">
    <property type="component" value="Unassembled WGS sequence"/>
</dbReference>
<proteinExistence type="predicted"/>
<organism evidence="3 4">
    <name type="scientific">Dreissena polymorpha</name>
    <name type="common">Zebra mussel</name>
    <name type="synonym">Mytilus polymorpha</name>
    <dbReference type="NCBI Taxonomy" id="45954"/>
    <lineage>
        <taxon>Eukaryota</taxon>
        <taxon>Metazoa</taxon>
        <taxon>Spiralia</taxon>
        <taxon>Lophotrochozoa</taxon>
        <taxon>Mollusca</taxon>
        <taxon>Bivalvia</taxon>
        <taxon>Autobranchia</taxon>
        <taxon>Heteroconchia</taxon>
        <taxon>Euheterodonta</taxon>
        <taxon>Imparidentia</taxon>
        <taxon>Neoheterodontei</taxon>
        <taxon>Myida</taxon>
        <taxon>Dreissenoidea</taxon>
        <taxon>Dreissenidae</taxon>
        <taxon>Dreissena</taxon>
    </lineage>
</organism>
<dbReference type="AlphaFoldDB" id="A0A9D4G7B6"/>
<evidence type="ECO:0000256" key="1">
    <source>
        <dbReference type="ARBA" id="ARBA00022737"/>
    </source>
</evidence>
<keyword evidence="4" id="KW-1185">Reference proteome</keyword>
<reference evidence="3" key="2">
    <citation type="submission" date="2020-11" db="EMBL/GenBank/DDBJ databases">
        <authorList>
            <person name="McCartney M.A."/>
            <person name="Auch B."/>
            <person name="Kono T."/>
            <person name="Mallez S."/>
            <person name="Becker A."/>
            <person name="Gohl D.M."/>
            <person name="Silverstein K.A.T."/>
            <person name="Koren S."/>
            <person name="Bechman K.B."/>
            <person name="Herman A."/>
            <person name="Abrahante J.E."/>
            <person name="Garbe J."/>
        </authorList>
    </citation>
    <scope>NUCLEOTIDE SEQUENCE</scope>
    <source>
        <strain evidence="3">Duluth1</strain>
        <tissue evidence="3">Whole animal</tissue>
    </source>
</reference>